<organism evidence="2 3">
    <name type="scientific">Adiantum capillus-veneris</name>
    <name type="common">Maidenhair fern</name>
    <dbReference type="NCBI Taxonomy" id="13818"/>
    <lineage>
        <taxon>Eukaryota</taxon>
        <taxon>Viridiplantae</taxon>
        <taxon>Streptophyta</taxon>
        <taxon>Embryophyta</taxon>
        <taxon>Tracheophyta</taxon>
        <taxon>Polypodiopsida</taxon>
        <taxon>Polypodiidae</taxon>
        <taxon>Polypodiales</taxon>
        <taxon>Pteridineae</taxon>
        <taxon>Pteridaceae</taxon>
        <taxon>Vittarioideae</taxon>
        <taxon>Adiantum</taxon>
    </lineage>
</organism>
<dbReference type="EMBL" id="JABFUD020000023">
    <property type="protein sequence ID" value="KAI5061431.1"/>
    <property type="molecule type" value="Genomic_DNA"/>
</dbReference>
<feature type="compositionally biased region" description="Basic residues" evidence="1">
    <location>
        <begin position="1"/>
        <end position="16"/>
    </location>
</feature>
<accession>A0A9D4U4H1</accession>
<evidence type="ECO:0000313" key="2">
    <source>
        <dbReference type="EMBL" id="KAI5061431.1"/>
    </source>
</evidence>
<gene>
    <name evidence="2" type="ORF">GOP47_0023936</name>
</gene>
<comment type="caution">
    <text evidence="2">The sequence shown here is derived from an EMBL/GenBank/DDBJ whole genome shotgun (WGS) entry which is preliminary data.</text>
</comment>
<feature type="compositionally biased region" description="Basic and acidic residues" evidence="1">
    <location>
        <begin position="105"/>
        <end position="115"/>
    </location>
</feature>
<sequence length="157" mass="17776">MRKHSVGVQRNPRRPKKEADKATLYIEEEVSDNDSDRRVVDVDEILVQAFKSQAAEFEHGQAAEQEAAELLLLNDCMQATDPFVCHDLLEAPVSKVRLQNISPKELAEPETRKASLVDYSSSEEDINGDAEKRRKPLQKLVEYSSTSQKGRNSSYEK</sequence>
<feature type="compositionally biased region" description="Polar residues" evidence="1">
    <location>
        <begin position="143"/>
        <end position="157"/>
    </location>
</feature>
<proteinExistence type="predicted"/>
<dbReference type="Proteomes" id="UP000886520">
    <property type="component" value="Chromosome 23"/>
</dbReference>
<feature type="region of interest" description="Disordered" evidence="1">
    <location>
        <begin position="1"/>
        <end position="27"/>
    </location>
</feature>
<evidence type="ECO:0000313" key="3">
    <source>
        <dbReference type="Proteomes" id="UP000886520"/>
    </source>
</evidence>
<keyword evidence="3" id="KW-1185">Reference proteome</keyword>
<dbReference type="AlphaFoldDB" id="A0A9D4U4H1"/>
<feature type="region of interest" description="Disordered" evidence="1">
    <location>
        <begin position="99"/>
        <end position="157"/>
    </location>
</feature>
<reference evidence="2" key="1">
    <citation type="submission" date="2021-01" db="EMBL/GenBank/DDBJ databases">
        <title>Adiantum capillus-veneris genome.</title>
        <authorList>
            <person name="Fang Y."/>
            <person name="Liao Q."/>
        </authorList>
    </citation>
    <scope>NUCLEOTIDE SEQUENCE</scope>
    <source>
        <strain evidence="2">H3</strain>
        <tissue evidence="2">Leaf</tissue>
    </source>
</reference>
<protein>
    <submittedName>
        <fullName evidence="2">Uncharacterized protein</fullName>
    </submittedName>
</protein>
<name>A0A9D4U4H1_ADICA</name>
<evidence type="ECO:0000256" key="1">
    <source>
        <dbReference type="SAM" id="MobiDB-lite"/>
    </source>
</evidence>